<organism evidence="3">
    <name type="scientific">hydrothermal vent metagenome</name>
    <dbReference type="NCBI Taxonomy" id="652676"/>
    <lineage>
        <taxon>unclassified sequences</taxon>
        <taxon>metagenomes</taxon>
        <taxon>ecological metagenomes</taxon>
    </lineage>
</organism>
<dbReference type="Pfam" id="PF01458">
    <property type="entry name" value="SUFBD_core"/>
    <property type="match status" value="1"/>
</dbReference>
<feature type="non-terminal residue" evidence="3">
    <location>
        <position position="1"/>
    </location>
</feature>
<sequence length="57" mass="6315">KISDDQLFYCKARGINEEEAVALIVNGFARDVIQQLPMEFMAETQRLIGISLEGSVG</sequence>
<proteinExistence type="inferred from homology"/>
<dbReference type="InterPro" id="IPR000825">
    <property type="entry name" value="SUF_FeS_clus_asmbl_SufBD_core"/>
</dbReference>
<dbReference type="AlphaFoldDB" id="A0A3B0RDN5"/>
<dbReference type="SUPFAM" id="SSF101960">
    <property type="entry name" value="Stabilizer of iron transporter SufD"/>
    <property type="match status" value="1"/>
</dbReference>
<name>A0A3B0RDN5_9ZZZZ</name>
<dbReference type="PANTHER" id="PTHR30508:SF1">
    <property type="entry name" value="UPF0051 PROTEIN ABCI8, CHLOROPLASTIC-RELATED"/>
    <property type="match status" value="1"/>
</dbReference>
<dbReference type="EMBL" id="UOEC01000075">
    <property type="protein sequence ID" value="VAV90212.1"/>
    <property type="molecule type" value="Genomic_DNA"/>
</dbReference>
<comment type="similarity">
    <text evidence="1">Belongs to the iron-sulfur cluster assembly SufBD family.</text>
</comment>
<evidence type="ECO:0000256" key="1">
    <source>
        <dbReference type="ARBA" id="ARBA00043967"/>
    </source>
</evidence>
<evidence type="ECO:0000313" key="3">
    <source>
        <dbReference type="EMBL" id="VAV90212.1"/>
    </source>
</evidence>
<dbReference type="InterPro" id="IPR037284">
    <property type="entry name" value="SUF_FeS_clus_asmbl_SufBD_sf"/>
</dbReference>
<reference evidence="3" key="1">
    <citation type="submission" date="2018-06" db="EMBL/GenBank/DDBJ databases">
        <authorList>
            <person name="Zhirakovskaya E."/>
        </authorList>
    </citation>
    <scope>NUCLEOTIDE SEQUENCE</scope>
</reference>
<feature type="domain" description="SUF system FeS cluster assembly SufBD core" evidence="2">
    <location>
        <begin position="1"/>
        <end position="28"/>
    </location>
</feature>
<dbReference type="GO" id="GO:0016226">
    <property type="term" value="P:iron-sulfur cluster assembly"/>
    <property type="evidence" value="ECO:0007669"/>
    <property type="project" value="InterPro"/>
</dbReference>
<gene>
    <name evidence="3" type="ORF">MNBD_ALPHA08-475</name>
</gene>
<accession>A0A3B0RDN5</accession>
<evidence type="ECO:0000259" key="2">
    <source>
        <dbReference type="Pfam" id="PF01458"/>
    </source>
</evidence>
<dbReference type="InterPro" id="IPR055346">
    <property type="entry name" value="Fe-S_cluster_assembly_SufBD"/>
</dbReference>
<dbReference type="PANTHER" id="PTHR30508">
    <property type="entry name" value="FES CLUSTER ASSEMBLY PROTEIN SUF"/>
    <property type="match status" value="1"/>
</dbReference>
<protein>
    <submittedName>
        <fullName evidence="3">Iron-sulfur cluster assembly protein SufB</fullName>
    </submittedName>
</protein>